<evidence type="ECO:0000256" key="1">
    <source>
        <dbReference type="SAM" id="SignalP"/>
    </source>
</evidence>
<dbReference type="RefSeq" id="WP_306983083.1">
    <property type="nucleotide sequence ID" value="NZ_JAUSUA010000003.1"/>
</dbReference>
<dbReference type="PROSITE" id="PS51257">
    <property type="entry name" value="PROKAR_LIPOPROTEIN"/>
    <property type="match status" value="1"/>
</dbReference>
<evidence type="ECO:0008006" key="4">
    <source>
        <dbReference type="Google" id="ProtNLM"/>
    </source>
</evidence>
<evidence type="ECO:0000313" key="3">
    <source>
        <dbReference type="Proteomes" id="UP001225034"/>
    </source>
</evidence>
<feature type="chain" id="PRO_5045606068" description="Lipoprotein" evidence="1">
    <location>
        <begin position="23"/>
        <end position="167"/>
    </location>
</feature>
<sequence>MSKIIKTLIGIIGLFLIVSACQEDPNPSKTKPSGMNPNIYPPILNVVIDGETIGTTSGSYCWNQEVSRNHEVTECADMEDPVVIEKEKEGEPPSFSSGSIVELEFSESDWPTSLHVTVQTSTNENEQDITLADQTFNLPEESDDYIYRVTADWEQGDTSHAFMIKVE</sequence>
<comment type="caution">
    <text evidence="2">The sequence shown here is derived from an EMBL/GenBank/DDBJ whole genome shotgun (WGS) entry which is preliminary data.</text>
</comment>
<name>A0ABT9YIF7_9BACI</name>
<protein>
    <recommendedName>
        <fullName evidence="4">Lipoprotein</fullName>
    </recommendedName>
</protein>
<keyword evidence="1" id="KW-0732">Signal</keyword>
<reference evidence="2 3" key="1">
    <citation type="submission" date="2023-07" db="EMBL/GenBank/DDBJ databases">
        <title>Genomic Encyclopedia of Type Strains, Phase IV (KMG-IV): sequencing the most valuable type-strain genomes for metagenomic binning, comparative biology and taxonomic classification.</title>
        <authorList>
            <person name="Goeker M."/>
        </authorList>
    </citation>
    <scope>NUCLEOTIDE SEQUENCE [LARGE SCALE GENOMIC DNA]</scope>
    <source>
        <strain evidence="2 3">DSM 19154</strain>
    </source>
</reference>
<proteinExistence type="predicted"/>
<accession>A0ABT9YIF7</accession>
<organism evidence="2 3">
    <name type="scientific">Alkalicoccobacillus murimartini</name>
    <dbReference type="NCBI Taxonomy" id="171685"/>
    <lineage>
        <taxon>Bacteria</taxon>
        <taxon>Bacillati</taxon>
        <taxon>Bacillota</taxon>
        <taxon>Bacilli</taxon>
        <taxon>Bacillales</taxon>
        <taxon>Bacillaceae</taxon>
        <taxon>Alkalicoccobacillus</taxon>
    </lineage>
</organism>
<keyword evidence="3" id="KW-1185">Reference proteome</keyword>
<evidence type="ECO:0000313" key="2">
    <source>
        <dbReference type="EMBL" id="MDQ0207634.1"/>
    </source>
</evidence>
<dbReference type="EMBL" id="JAUSUA010000003">
    <property type="protein sequence ID" value="MDQ0207634.1"/>
    <property type="molecule type" value="Genomic_DNA"/>
</dbReference>
<gene>
    <name evidence="2" type="ORF">J2S05_002435</name>
</gene>
<dbReference type="Proteomes" id="UP001225034">
    <property type="component" value="Unassembled WGS sequence"/>
</dbReference>
<feature type="signal peptide" evidence="1">
    <location>
        <begin position="1"/>
        <end position="22"/>
    </location>
</feature>